<gene>
    <name evidence="1" type="ORF">LCGC14_0826750</name>
</gene>
<evidence type="ECO:0000313" key="1">
    <source>
        <dbReference type="EMBL" id="KKN31166.1"/>
    </source>
</evidence>
<proteinExistence type="predicted"/>
<organism evidence="1">
    <name type="scientific">marine sediment metagenome</name>
    <dbReference type="NCBI Taxonomy" id="412755"/>
    <lineage>
        <taxon>unclassified sequences</taxon>
        <taxon>metagenomes</taxon>
        <taxon>ecological metagenomes</taxon>
    </lineage>
</organism>
<comment type="caution">
    <text evidence="1">The sequence shown here is derived from an EMBL/GenBank/DDBJ whole genome shotgun (WGS) entry which is preliminary data.</text>
</comment>
<accession>A0A0F9S1Y8</accession>
<sequence length="76" mass="8838">MTTKPENIDICYHCDGEYDSDNGGHTHDSDCECWFCDSEHDEYDEEGGVPIRCHVKKHGYLDICSSECEDNFRRMN</sequence>
<protein>
    <submittedName>
        <fullName evidence="1">Uncharacterized protein</fullName>
    </submittedName>
</protein>
<dbReference type="AlphaFoldDB" id="A0A0F9S1Y8"/>
<dbReference type="EMBL" id="LAZR01002352">
    <property type="protein sequence ID" value="KKN31166.1"/>
    <property type="molecule type" value="Genomic_DNA"/>
</dbReference>
<reference evidence="1" key="1">
    <citation type="journal article" date="2015" name="Nature">
        <title>Complex archaea that bridge the gap between prokaryotes and eukaryotes.</title>
        <authorList>
            <person name="Spang A."/>
            <person name="Saw J.H."/>
            <person name="Jorgensen S.L."/>
            <person name="Zaremba-Niedzwiedzka K."/>
            <person name="Martijn J."/>
            <person name="Lind A.E."/>
            <person name="van Eijk R."/>
            <person name="Schleper C."/>
            <person name="Guy L."/>
            <person name="Ettema T.J."/>
        </authorList>
    </citation>
    <scope>NUCLEOTIDE SEQUENCE</scope>
</reference>
<name>A0A0F9S1Y8_9ZZZZ</name>